<evidence type="ECO:0000313" key="1">
    <source>
        <dbReference type="EMBL" id="KAI4386230.1"/>
    </source>
</evidence>
<sequence length="116" mass="12037">MITSAKPCILLLLAVLLVSGSVTPGKNILVEAGCQSDIGNLISKCESYVQKTGPKIAPSEGCCGVVQGVDMPCVCGYVTKSIESIISMEKVVYVARTCGKVVPSGTHCGSYVVPRT</sequence>
<keyword evidence="2" id="KW-1185">Reference proteome</keyword>
<organism evidence="1 2">
    <name type="scientific">Melastoma candidum</name>
    <dbReference type="NCBI Taxonomy" id="119954"/>
    <lineage>
        <taxon>Eukaryota</taxon>
        <taxon>Viridiplantae</taxon>
        <taxon>Streptophyta</taxon>
        <taxon>Embryophyta</taxon>
        <taxon>Tracheophyta</taxon>
        <taxon>Spermatophyta</taxon>
        <taxon>Magnoliopsida</taxon>
        <taxon>eudicotyledons</taxon>
        <taxon>Gunneridae</taxon>
        <taxon>Pentapetalae</taxon>
        <taxon>rosids</taxon>
        <taxon>malvids</taxon>
        <taxon>Myrtales</taxon>
        <taxon>Melastomataceae</taxon>
        <taxon>Melastomatoideae</taxon>
        <taxon>Melastomateae</taxon>
        <taxon>Melastoma</taxon>
    </lineage>
</organism>
<reference evidence="2" key="1">
    <citation type="journal article" date="2023" name="Front. Plant Sci.">
        <title>Chromosomal-level genome assembly of Melastoma candidum provides insights into trichome evolution.</title>
        <authorList>
            <person name="Zhong Y."/>
            <person name="Wu W."/>
            <person name="Sun C."/>
            <person name="Zou P."/>
            <person name="Liu Y."/>
            <person name="Dai S."/>
            <person name="Zhou R."/>
        </authorList>
    </citation>
    <scope>NUCLEOTIDE SEQUENCE [LARGE SCALE GENOMIC DNA]</scope>
</reference>
<protein>
    <submittedName>
        <fullName evidence="1">Uncharacterized protein</fullName>
    </submittedName>
</protein>
<dbReference type="EMBL" id="CM042881">
    <property type="protein sequence ID" value="KAI4386230.1"/>
    <property type="molecule type" value="Genomic_DNA"/>
</dbReference>
<proteinExistence type="predicted"/>
<accession>A0ACB9S4X9</accession>
<evidence type="ECO:0000313" key="2">
    <source>
        <dbReference type="Proteomes" id="UP001057402"/>
    </source>
</evidence>
<name>A0ACB9S4X9_9MYRT</name>
<dbReference type="Proteomes" id="UP001057402">
    <property type="component" value="Chromosome 2"/>
</dbReference>
<comment type="caution">
    <text evidence="1">The sequence shown here is derived from an EMBL/GenBank/DDBJ whole genome shotgun (WGS) entry which is preliminary data.</text>
</comment>
<gene>
    <name evidence="1" type="ORF">MLD38_004179</name>
</gene>